<dbReference type="AlphaFoldDB" id="G6Y2Z4"/>
<dbReference type="InterPro" id="IPR029035">
    <property type="entry name" value="DHS-like_NAD/FAD-binding_dom"/>
</dbReference>
<accession>G6Y2Z4</accession>
<dbReference type="KEGG" id="mamo:A6B35_31055"/>
<dbReference type="Proteomes" id="UP000002949">
    <property type="component" value="Unassembled WGS sequence"/>
</dbReference>
<proteinExistence type="predicted"/>
<organism evidence="1 2">
    <name type="scientific">Mesorhizobium amorphae CCNWGS0123</name>
    <dbReference type="NCBI Taxonomy" id="1082933"/>
    <lineage>
        <taxon>Bacteria</taxon>
        <taxon>Pseudomonadati</taxon>
        <taxon>Pseudomonadota</taxon>
        <taxon>Alphaproteobacteria</taxon>
        <taxon>Hyphomicrobiales</taxon>
        <taxon>Phyllobacteriaceae</taxon>
        <taxon>Mesorhizobium</taxon>
    </lineage>
</organism>
<keyword evidence="2" id="KW-1185">Reference proteome</keyword>
<dbReference type="eggNOG" id="COG0846">
    <property type="taxonomic scope" value="Bacteria"/>
</dbReference>
<sequence>MAFPTDDNMDEFASNWDTFRDRLVVFLGAGASIGAKNTSGDPLPSAYDLRNSLWQRFKQPHGTTLDPADLKLMSLEHASAIIEQKVGRDTIAEFLMKVFDCDRPLWSHVALPYLRPKAVFTTNYDQLIELGYKHSTVVPDVICDDRRPTSGQLPLYKPHGSLSHGNQAVGRGGLVITQFDYFEMIADYRKMLEKTINTFGRSCVLVIGYSFGDMDIGSELYRLRKQTAGTPWYAVFPRADPQVRGMYSGRLGIRQIARTFEDFMTDLDERVGFLPEGVNRGKKDSMQAAGIIQ</sequence>
<dbReference type="SUPFAM" id="SSF52467">
    <property type="entry name" value="DHS-like NAD/FAD-binding domain"/>
    <property type="match status" value="1"/>
</dbReference>
<dbReference type="EMBL" id="AGSN01000015">
    <property type="protein sequence ID" value="EHH13910.1"/>
    <property type="molecule type" value="Genomic_DNA"/>
</dbReference>
<name>G6Y2Z4_9HYPH</name>
<reference evidence="1 2" key="1">
    <citation type="journal article" date="2012" name="J. Bacteriol.">
        <title>Draft Genome Sequence of Plant Growth-Promoting Rhizobium Mesorhizobium amorphae, Isolated from Zinc-Lead Mine Tailings.</title>
        <authorList>
            <person name="Hao X."/>
            <person name="Lin Y."/>
            <person name="Johnstone L."/>
            <person name="Baltrus D.A."/>
            <person name="Miller S.J."/>
            <person name="Wei G."/>
            <person name="Rensing C."/>
        </authorList>
    </citation>
    <scope>NUCLEOTIDE SEQUENCE [LARGE SCALE GENOMIC DNA]</scope>
    <source>
        <strain evidence="1 2">CCNWGS0123</strain>
    </source>
</reference>
<dbReference type="Pfam" id="PF13289">
    <property type="entry name" value="SIR2_2"/>
    <property type="match status" value="1"/>
</dbReference>
<evidence type="ECO:0000313" key="2">
    <source>
        <dbReference type="Proteomes" id="UP000002949"/>
    </source>
</evidence>
<dbReference type="RefSeq" id="WP_006199630.1">
    <property type="nucleotide sequence ID" value="NZ_AGSN01000015.1"/>
</dbReference>
<dbReference type="OrthoDB" id="7357874at2"/>
<dbReference type="GO" id="GO:0003677">
    <property type="term" value="F:DNA binding"/>
    <property type="evidence" value="ECO:0007669"/>
    <property type="project" value="UniProtKB-KW"/>
</dbReference>
<gene>
    <name evidence="1" type="ORF">MEA186_01236</name>
</gene>
<keyword evidence="1" id="KW-0238">DNA-binding</keyword>
<protein>
    <submittedName>
        <fullName evidence="1">Cold-shock DNA-binding domain-containing protein</fullName>
    </submittedName>
</protein>
<evidence type="ECO:0000313" key="1">
    <source>
        <dbReference type="EMBL" id="EHH13910.1"/>
    </source>
</evidence>